<comment type="caution">
    <text evidence="1">The sequence shown here is derived from an EMBL/GenBank/DDBJ whole genome shotgun (WGS) entry which is preliminary data.</text>
</comment>
<protein>
    <submittedName>
        <fullName evidence="1">Uncharacterized protein</fullName>
    </submittedName>
</protein>
<dbReference type="Proteomes" id="UP001163321">
    <property type="component" value="Chromosome 6"/>
</dbReference>
<keyword evidence="2" id="KW-1185">Reference proteome</keyword>
<gene>
    <name evidence="1" type="ORF">PsorP6_010151</name>
</gene>
<proteinExistence type="predicted"/>
<dbReference type="EMBL" id="CM047585">
    <property type="protein sequence ID" value="KAI9910035.1"/>
    <property type="molecule type" value="Genomic_DNA"/>
</dbReference>
<sequence length="710" mass="80804">MTTLEATLTSEIQRYLNDYVYDNARFLAERLVAHHPTEKHKFLLATCYYCNGQTARAAAVLDGASRPTNRYLLACCCLQLDRLVEAENALLGSGNFQIEDLRAIENVPSGASGLYLLGKIYRRGNRRQQAVTCFVKSLEIDPFMWSAYEQLCELGANLESSRFFGAANYFNCAGIAEKCDCKWKPKPELSEDSDGTHLVNDGEQNEGENQCAEDQSSTAAFATPRVPSHFLLDTPKSAISTFNTCEPLAYKTQTMPEDNNDDNHVDMHTATVVKKRRVSEDIRAPARQRKKHRRSLAGSDEKFRANARLSFSAAVLKESPLNLIKPTLDSPTSARPTRCQTPKNTGTPNIRVSSQEDGRLVLLRLLNSFGLIYHKLSLYMCREALVMIEQLPASQYASAWAQQQRGRAHFELADYVQAREVFDALYRVEPHRMEGLDVYSTTLWHLKKDVELSYLAQRVTGFDKLSCEAWCVAGNCFSLQKEHDIALTFFQRAIQLDPSFTYAYTLSGHEYMANENFEKAVNYYRHALRTDARHYNAWYGLGMIYYRQEKFEFAEYHFQRALAIHPRSSVLHCILGLVLHSMHRYDEALTTLAIAAKLQPLNPQARFHRANVLVTLQRYEEALNELHVVKNFAPRESSVHFMMGKVAKKLGRIQDAMKFFTLALHFHPKDNTQIKTAIDQLNETTRPCSKSGWVDPRPTPDATGVAHYER</sequence>
<evidence type="ECO:0000313" key="2">
    <source>
        <dbReference type="Proteomes" id="UP001163321"/>
    </source>
</evidence>
<evidence type="ECO:0000313" key="1">
    <source>
        <dbReference type="EMBL" id="KAI9910035.1"/>
    </source>
</evidence>
<organism evidence="1 2">
    <name type="scientific">Peronosclerospora sorghi</name>
    <dbReference type="NCBI Taxonomy" id="230839"/>
    <lineage>
        <taxon>Eukaryota</taxon>
        <taxon>Sar</taxon>
        <taxon>Stramenopiles</taxon>
        <taxon>Oomycota</taxon>
        <taxon>Peronosporomycetes</taxon>
        <taxon>Peronosporales</taxon>
        <taxon>Peronosporaceae</taxon>
        <taxon>Peronosclerospora</taxon>
    </lineage>
</organism>
<reference evidence="1 2" key="1">
    <citation type="journal article" date="2022" name="bioRxiv">
        <title>The genome of the oomycete Peronosclerospora sorghi, a cosmopolitan pathogen of maize and sorghum, is inflated with dispersed pseudogenes.</title>
        <authorList>
            <person name="Fletcher K."/>
            <person name="Martin F."/>
            <person name="Isakeit T."/>
            <person name="Cavanaugh K."/>
            <person name="Magill C."/>
            <person name="Michelmore R."/>
        </authorList>
    </citation>
    <scope>NUCLEOTIDE SEQUENCE [LARGE SCALE GENOMIC DNA]</scope>
    <source>
        <strain evidence="1">P6</strain>
    </source>
</reference>
<accession>A0ACC0VUL6</accession>
<name>A0ACC0VUL6_9STRA</name>